<dbReference type="STRING" id="645133.E3QY05"/>
<dbReference type="VEuPathDB" id="FungiDB:GLRG_10898"/>
<dbReference type="InterPro" id="IPR025110">
    <property type="entry name" value="AMP-bd_C"/>
</dbReference>
<dbReference type="Proteomes" id="UP000008782">
    <property type="component" value="Unassembled WGS sequence"/>
</dbReference>
<dbReference type="AlphaFoldDB" id="E3QY05"/>
<dbReference type="InterPro" id="IPR042099">
    <property type="entry name" value="ANL_N_sf"/>
</dbReference>
<dbReference type="PANTHER" id="PTHR43201:SF28">
    <property type="entry name" value="ENZYME, PUTATIVE (AFU_ORTHOLOGUE AFUA_7G01530)-RELATED"/>
    <property type="match status" value="1"/>
</dbReference>
<feature type="domain" description="AMP-binding enzyme C-terminal" evidence="2">
    <location>
        <begin position="485"/>
        <end position="565"/>
    </location>
</feature>
<dbReference type="OrthoDB" id="2962993at2759"/>
<dbReference type="PANTHER" id="PTHR43201">
    <property type="entry name" value="ACYL-COA SYNTHETASE"/>
    <property type="match status" value="1"/>
</dbReference>
<dbReference type="CDD" id="cd05941">
    <property type="entry name" value="MCS"/>
    <property type="match status" value="1"/>
</dbReference>
<dbReference type="InterPro" id="IPR000873">
    <property type="entry name" value="AMP-dep_synth/lig_dom"/>
</dbReference>
<dbReference type="SUPFAM" id="SSF56801">
    <property type="entry name" value="Acetyl-CoA synthetase-like"/>
    <property type="match status" value="1"/>
</dbReference>
<name>E3QY05_COLGM</name>
<feature type="domain" description="AMP-dependent synthetase/ligase" evidence="1">
    <location>
        <begin position="274"/>
        <end position="419"/>
    </location>
</feature>
<dbReference type="Gene3D" id="3.40.50.12780">
    <property type="entry name" value="N-terminal domain of ligase-like"/>
    <property type="match status" value="1"/>
</dbReference>
<sequence>MMASLCRTPLFKVLSEADASSVAIVNQSTGTVFSYRSLIRDVARARHALLESVGDKSLTGQRIGFIVENGYGFVVTFLSILASSAVAVPLAPSHPLSELRYILNDSAATVVISSAAHAKQAQQVVAEGLDNVPVLHQISEFDAQNEDDIDVEWTDAPGGATSGMMLYTSGTTARPKGVLLREACLLAQAQSLHKAWDYRPSDRLLHILPLHHIHGTMNALLAPLLAGSSVEFMIGFNAERVWSRLAAPFLPVNGNGIINGTSNGTGDKAVFQPITFLTAVPTVWARMLSAYPSLSTEIQRAGREAISVRHLRLNISGSAALPAPTRDAWTKLSGGNTLLERYGMTEIGMAISCGLDYSDRVESSVGWPLPSVEVRLAEKNDDTGEETIIGLGEEKDPATGKERQGEIQIRGSTIFSEYWRNPAATEKEFTGDGWFRTGDIAVRRAVPGAGEGKSGSWARGPAYFIQGRRSADIIKSGGEKISALEIERELLGLPNVAECAVVGLPSEAWGQKVAAVVVLSDAGKNSAEPWGLKEMRRDLKVHIPPFKVPQDLEIVDSIKRNAMGKVNKKDLVAAVFGDTERIRRRSISGRQ</sequence>
<dbReference type="eggNOG" id="KOG1176">
    <property type="taxonomic scope" value="Eukaryota"/>
</dbReference>
<dbReference type="Gene3D" id="3.30.300.30">
    <property type="match status" value="1"/>
</dbReference>
<evidence type="ECO:0000259" key="2">
    <source>
        <dbReference type="Pfam" id="PF13193"/>
    </source>
</evidence>
<protein>
    <submittedName>
        <fullName evidence="3">AMP-binding enzyme</fullName>
    </submittedName>
</protein>
<evidence type="ECO:0000313" key="4">
    <source>
        <dbReference type="Proteomes" id="UP000008782"/>
    </source>
</evidence>
<dbReference type="GO" id="GO:0006631">
    <property type="term" value="P:fatty acid metabolic process"/>
    <property type="evidence" value="ECO:0007669"/>
    <property type="project" value="TreeGrafter"/>
</dbReference>
<gene>
    <name evidence="3" type="ORF">GLRG_10898</name>
</gene>
<feature type="domain" description="AMP-dependent synthetase/ligase" evidence="1">
    <location>
        <begin position="21"/>
        <end position="238"/>
    </location>
</feature>
<evidence type="ECO:0000313" key="3">
    <source>
        <dbReference type="EMBL" id="EFQ35743.1"/>
    </source>
</evidence>
<dbReference type="GO" id="GO:0031956">
    <property type="term" value="F:medium-chain fatty acid-CoA ligase activity"/>
    <property type="evidence" value="ECO:0007669"/>
    <property type="project" value="TreeGrafter"/>
</dbReference>
<dbReference type="Pfam" id="PF00501">
    <property type="entry name" value="AMP-binding"/>
    <property type="match status" value="2"/>
</dbReference>
<dbReference type="InterPro" id="IPR045851">
    <property type="entry name" value="AMP-bd_C_sf"/>
</dbReference>
<reference evidence="4" key="1">
    <citation type="journal article" date="2012" name="Nat. Genet.">
        <title>Lifestyle transitions in plant pathogenic Colletotrichum fungi deciphered by genome and transcriptome analyses.</title>
        <authorList>
            <person name="O'Connell R.J."/>
            <person name="Thon M.R."/>
            <person name="Hacquard S."/>
            <person name="Amyotte S.G."/>
            <person name="Kleemann J."/>
            <person name="Torres M.F."/>
            <person name="Damm U."/>
            <person name="Buiate E.A."/>
            <person name="Epstein L."/>
            <person name="Alkan N."/>
            <person name="Altmueller J."/>
            <person name="Alvarado-Balderrama L."/>
            <person name="Bauser C.A."/>
            <person name="Becker C."/>
            <person name="Birren B.W."/>
            <person name="Chen Z."/>
            <person name="Choi J."/>
            <person name="Crouch J.A."/>
            <person name="Duvick J.P."/>
            <person name="Farman M.A."/>
            <person name="Gan P."/>
            <person name="Heiman D."/>
            <person name="Henrissat B."/>
            <person name="Howard R.J."/>
            <person name="Kabbage M."/>
            <person name="Koch C."/>
            <person name="Kracher B."/>
            <person name="Kubo Y."/>
            <person name="Law A.D."/>
            <person name="Lebrun M.-H."/>
            <person name="Lee Y.-H."/>
            <person name="Miyara I."/>
            <person name="Moore N."/>
            <person name="Neumann U."/>
            <person name="Nordstroem K."/>
            <person name="Panaccione D.G."/>
            <person name="Panstruga R."/>
            <person name="Place M."/>
            <person name="Proctor R.H."/>
            <person name="Prusky D."/>
            <person name="Rech G."/>
            <person name="Reinhardt R."/>
            <person name="Rollins J.A."/>
            <person name="Rounsley S."/>
            <person name="Schardl C.L."/>
            <person name="Schwartz D.C."/>
            <person name="Shenoy N."/>
            <person name="Shirasu K."/>
            <person name="Sikhakolli U.R."/>
            <person name="Stueber K."/>
            <person name="Sukno S.A."/>
            <person name="Sweigard J.A."/>
            <person name="Takano Y."/>
            <person name="Takahara H."/>
            <person name="Trail F."/>
            <person name="van der Does H.C."/>
            <person name="Voll L.M."/>
            <person name="Will I."/>
            <person name="Young S."/>
            <person name="Zeng Q."/>
            <person name="Zhang J."/>
            <person name="Zhou S."/>
            <person name="Dickman M.B."/>
            <person name="Schulze-Lefert P."/>
            <person name="Ver Loren van Themaat E."/>
            <person name="Ma L.-J."/>
            <person name="Vaillancourt L.J."/>
        </authorList>
    </citation>
    <scope>NUCLEOTIDE SEQUENCE [LARGE SCALE GENOMIC DNA]</scope>
    <source>
        <strain evidence="4">M1.001 / M2 / FGSC 10212</strain>
    </source>
</reference>
<dbReference type="GeneID" id="24416263"/>
<dbReference type="RefSeq" id="XP_008099763.1">
    <property type="nucleotide sequence ID" value="XM_008101572.1"/>
</dbReference>
<organism evidence="4">
    <name type="scientific">Colletotrichum graminicola (strain M1.001 / M2 / FGSC 10212)</name>
    <name type="common">Maize anthracnose fungus</name>
    <name type="synonym">Glomerella graminicola</name>
    <dbReference type="NCBI Taxonomy" id="645133"/>
    <lineage>
        <taxon>Eukaryota</taxon>
        <taxon>Fungi</taxon>
        <taxon>Dikarya</taxon>
        <taxon>Ascomycota</taxon>
        <taxon>Pezizomycotina</taxon>
        <taxon>Sordariomycetes</taxon>
        <taxon>Hypocreomycetidae</taxon>
        <taxon>Glomerellales</taxon>
        <taxon>Glomerellaceae</taxon>
        <taxon>Colletotrichum</taxon>
        <taxon>Colletotrichum graminicola species complex</taxon>
    </lineage>
</organism>
<evidence type="ECO:0000259" key="1">
    <source>
        <dbReference type="Pfam" id="PF00501"/>
    </source>
</evidence>
<dbReference type="Pfam" id="PF13193">
    <property type="entry name" value="AMP-binding_C"/>
    <property type="match status" value="1"/>
</dbReference>
<dbReference type="HOGENOM" id="CLU_000022_59_11_1"/>
<dbReference type="EMBL" id="GG697399">
    <property type="protein sequence ID" value="EFQ35743.1"/>
    <property type="molecule type" value="Genomic_DNA"/>
</dbReference>
<keyword evidence="4" id="KW-1185">Reference proteome</keyword>
<proteinExistence type="predicted"/>
<accession>E3QY05</accession>